<keyword evidence="1" id="KW-0472">Membrane</keyword>
<dbReference type="EMBL" id="GGEC01045709">
    <property type="protein sequence ID" value="MBX26193.1"/>
    <property type="molecule type" value="Transcribed_RNA"/>
</dbReference>
<protein>
    <submittedName>
        <fullName evidence="2">Uncharacterized protein</fullName>
    </submittedName>
</protein>
<feature type="transmembrane region" description="Helical" evidence="1">
    <location>
        <begin position="33"/>
        <end position="58"/>
    </location>
</feature>
<proteinExistence type="predicted"/>
<keyword evidence="1" id="KW-1133">Transmembrane helix</keyword>
<feature type="transmembrane region" description="Helical" evidence="1">
    <location>
        <begin position="70"/>
        <end position="87"/>
    </location>
</feature>
<accession>A0A2P2M7K3</accession>
<sequence>MIVAAIIMKILISNLRGLPYPVELWEQLVERAVQIKMGALPMLMLNFYLILVMSFLLLQHRLLGFICSKMLYQVNTSFVLLILTWKLKLEVRQR</sequence>
<name>A0A2P2M7K3_RHIMU</name>
<dbReference type="AlphaFoldDB" id="A0A2P2M7K3"/>
<evidence type="ECO:0000313" key="2">
    <source>
        <dbReference type="EMBL" id="MBX26193.1"/>
    </source>
</evidence>
<evidence type="ECO:0000256" key="1">
    <source>
        <dbReference type="SAM" id="Phobius"/>
    </source>
</evidence>
<reference evidence="2" key="1">
    <citation type="submission" date="2018-02" db="EMBL/GenBank/DDBJ databases">
        <title>Rhizophora mucronata_Transcriptome.</title>
        <authorList>
            <person name="Meera S.P."/>
            <person name="Sreeshan A."/>
            <person name="Augustine A."/>
        </authorList>
    </citation>
    <scope>NUCLEOTIDE SEQUENCE</scope>
    <source>
        <tissue evidence="2">Leaf</tissue>
    </source>
</reference>
<keyword evidence="1" id="KW-0812">Transmembrane</keyword>
<organism evidence="2">
    <name type="scientific">Rhizophora mucronata</name>
    <name type="common">Asiatic mangrove</name>
    <dbReference type="NCBI Taxonomy" id="61149"/>
    <lineage>
        <taxon>Eukaryota</taxon>
        <taxon>Viridiplantae</taxon>
        <taxon>Streptophyta</taxon>
        <taxon>Embryophyta</taxon>
        <taxon>Tracheophyta</taxon>
        <taxon>Spermatophyta</taxon>
        <taxon>Magnoliopsida</taxon>
        <taxon>eudicotyledons</taxon>
        <taxon>Gunneridae</taxon>
        <taxon>Pentapetalae</taxon>
        <taxon>rosids</taxon>
        <taxon>fabids</taxon>
        <taxon>Malpighiales</taxon>
        <taxon>Rhizophoraceae</taxon>
        <taxon>Rhizophora</taxon>
    </lineage>
</organism>